<evidence type="ECO:0000313" key="2">
    <source>
        <dbReference type="Proteomes" id="UP000464374"/>
    </source>
</evidence>
<dbReference type="Pfam" id="PF06296">
    <property type="entry name" value="RelE"/>
    <property type="match status" value="1"/>
</dbReference>
<gene>
    <name evidence="1" type="ORF">GWP43_08505</name>
</gene>
<dbReference type="EMBL" id="CP048020">
    <property type="protein sequence ID" value="QHX44541.1"/>
    <property type="molecule type" value="Genomic_DNA"/>
</dbReference>
<evidence type="ECO:0000313" key="1">
    <source>
        <dbReference type="EMBL" id="QHX44541.1"/>
    </source>
</evidence>
<dbReference type="Proteomes" id="UP000464374">
    <property type="component" value="Chromosome"/>
</dbReference>
<sequence length="104" mass="11961">MELIETPVFKKQIDRLLDDLTYTQFKEYLVCNPLKGKLIRGGGGIRKIRWGKKNTGKSGGVRIIYFIKTDTQIYLLFAYAKNESDNLTKKQTNMLAAFVKEVLL</sequence>
<dbReference type="InterPro" id="IPR009387">
    <property type="entry name" value="HigB-2"/>
</dbReference>
<name>A0A6P1Y4C0_9SPIR</name>
<dbReference type="PIRSF" id="PIRSF039032">
    <property type="entry name" value="HigB-2"/>
    <property type="match status" value="1"/>
</dbReference>
<proteinExistence type="predicted"/>
<dbReference type="KEGG" id="trz:GWP43_08505"/>
<reference evidence="1 2" key="1">
    <citation type="submission" date="2020-01" db="EMBL/GenBank/DDBJ databases">
        <title>Complete genome sequence of a human oral phylogroup 1 Treponema sp. strain ATCC 700766, originally isolated from periodontitis dental plaque.</title>
        <authorList>
            <person name="Chan Y."/>
            <person name="Huo Y.-B."/>
            <person name="Yu X.-L."/>
            <person name="Zeng H."/>
            <person name="Leung W.-K."/>
            <person name="Watt R.M."/>
        </authorList>
    </citation>
    <scope>NUCLEOTIDE SEQUENCE [LARGE SCALE GENOMIC DNA]</scope>
    <source>
        <strain evidence="1 2">OMZ 804</strain>
    </source>
</reference>
<organism evidence="1 2">
    <name type="scientific">Treponema vincentii</name>
    <dbReference type="NCBI Taxonomy" id="69710"/>
    <lineage>
        <taxon>Bacteria</taxon>
        <taxon>Pseudomonadati</taxon>
        <taxon>Spirochaetota</taxon>
        <taxon>Spirochaetia</taxon>
        <taxon>Spirochaetales</taxon>
        <taxon>Treponemataceae</taxon>
        <taxon>Treponema</taxon>
    </lineage>
</organism>
<accession>A0A6P1Y4C0</accession>
<protein>
    <submittedName>
        <fullName evidence="1">Type II toxin-antitoxin system RelE/ParE family toxin</fullName>
    </submittedName>
</protein>
<dbReference type="AlphaFoldDB" id="A0A6P1Y4C0"/>